<evidence type="ECO:0000313" key="5">
    <source>
        <dbReference type="Proteomes" id="UP000230833"/>
    </source>
</evidence>
<dbReference type="InterPro" id="IPR022625">
    <property type="entry name" value="TypeI_RM_Rsu_C"/>
</dbReference>
<organism evidence="4 5">
    <name type="scientific">Candidatus Vogelbacteria bacterium CG10_big_fil_rev_8_21_14_0_10_45_14</name>
    <dbReference type="NCBI Taxonomy" id="1975042"/>
    <lineage>
        <taxon>Bacteria</taxon>
        <taxon>Candidatus Vogeliibacteriota</taxon>
    </lineage>
</organism>
<dbReference type="Gene3D" id="1.20.58.2040">
    <property type="match status" value="1"/>
</dbReference>
<name>A0A2H0RKB0_9BACT</name>
<keyword evidence="4" id="KW-0347">Helicase</keyword>
<feature type="domain" description="Type I restriction enzyme R protein C-terminal" evidence="2">
    <location>
        <begin position="166"/>
        <end position="426"/>
    </location>
</feature>
<accession>A0A2H0RKB0</accession>
<gene>
    <name evidence="4" type="ORF">COV07_01265</name>
</gene>
<evidence type="ECO:0000313" key="4">
    <source>
        <dbReference type="EMBL" id="PIR46992.1"/>
    </source>
</evidence>
<keyword evidence="4" id="KW-0547">Nucleotide-binding</keyword>
<protein>
    <submittedName>
        <fullName evidence="4">DEAD/DEAH box helicase</fullName>
    </submittedName>
</protein>
<dbReference type="PANTHER" id="PTHR30195">
    <property type="entry name" value="TYPE I SITE-SPECIFIC DEOXYRIBONUCLEASE PROTEIN SUBUNIT M AND R"/>
    <property type="match status" value="1"/>
</dbReference>
<dbReference type="Proteomes" id="UP000230833">
    <property type="component" value="Unassembled WGS sequence"/>
</dbReference>
<dbReference type="Pfam" id="PF22679">
    <property type="entry name" value="T1R_D3-like"/>
    <property type="match status" value="1"/>
</dbReference>
<dbReference type="InterPro" id="IPR051268">
    <property type="entry name" value="Type-I_R_enzyme_R_subunit"/>
</dbReference>
<evidence type="ECO:0000256" key="1">
    <source>
        <dbReference type="ARBA" id="ARBA00022747"/>
    </source>
</evidence>
<keyword evidence="4" id="KW-0067">ATP-binding</keyword>
<feature type="non-terminal residue" evidence="4">
    <location>
        <position position="1"/>
    </location>
</feature>
<dbReference type="InterPro" id="IPR055180">
    <property type="entry name" value="HsdR_RecA-like_helicase_dom_2"/>
</dbReference>
<keyword evidence="1" id="KW-0680">Restriction system</keyword>
<proteinExistence type="predicted"/>
<feature type="domain" description="Restriction endonuclease type I HsdR second RecA-like helicase" evidence="3">
    <location>
        <begin position="9"/>
        <end position="145"/>
    </location>
</feature>
<sequence>KKQLADVPSDKKLKVATIFSFGVNDEDLDGMIDENSEDTSGLDASSRDFLESAIADYNAMFGTSYDTSSDKFQNYYKDVSERVKNREVDILLVVNMFLTGFDATTLNTLWVDKNLRLHGLLQAFSRTNRILNTVKTFGNIVCFRNLEKATNESIALFGDKEASGIVLLKSYEEYYKGYKDGEKEIRGYKSLVDELLEKFPVGERIMGEQNQKDFIRLYGGVLRVRNILVTFDEFSGNEILSERDIQDYHSAYIDIYNEFRKGDDAEKENINDDIVFEMELIKQIEINIDYVLTLVKTYHEDHVKNKDLLVDINKAIDSSVELRNKKDLINQFIASLDINSVVDDDWQKFVEKKKIDELERIIESENLDHEETYKFVRNAFRNGNVSPTGTAIAKVLPPVSRFSPGGERTKKRESVLYKLTSFFERFFDISGGKL</sequence>
<dbReference type="PANTHER" id="PTHR30195:SF16">
    <property type="entry name" value="TYPE I RESTRICTION ENZYME ENDONUCLEASE SUBUNIT"/>
    <property type="match status" value="1"/>
</dbReference>
<dbReference type="CDD" id="cd18800">
    <property type="entry name" value="SF2_C_EcoR124I-like"/>
    <property type="match status" value="1"/>
</dbReference>
<dbReference type="AlphaFoldDB" id="A0A2H0RKB0"/>
<reference evidence="4 5" key="1">
    <citation type="submission" date="2017-09" db="EMBL/GenBank/DDBJ databases">
        <title>Depth-based differentiation of microbial function through sediment-hosted aquifers and enrichment of novel symbionts in the deep terrestrial subsurface.</title>
        <authorList>
            <person name="Probst A.J."/>
            <person name="Ladd B."/>
            <person name="Jarett J.K."/>
            <person name="Geller-Mcgrath D.E."/>
            <person name="Sieber C.M."/>
            <person name="Emerson J.B."/>
            <person name="Anantharaman K."/>
            <person name="Thomas B.C."/>
            <person name="Malmstrom R."/>
            <person name="Stieglmeier M."/>
            <person name="Klingl A."/>
            <person name="Woyke T."/>
            <person name="Ryan C.M."/>
            <person name="Banfield J.F."/>
        </authorList>
    </citation>
    <scope>NUCLEOTIDE SEQUENCE [LARGE SCALE GENOMIC DNA]</scope>
    <source>
        <strain evidence="4">CG10_big_fil_rev_8_21_14_0_10_45_14</strain>
    </source>
</reference>
<dbReference type="InterPro" id="IPR027417">
    <property type="entry name" value="P-loop_NTPase"/>
</dbReference>
<comment type="caution">
    <text evidence="4">The sequence shown here is derived from an EMBL/GenBank/DDBJ whole genome shotgun (WGS) entry which is preliminary data.</text>
</comment>
<dbReference type="GO" id="GO:0009307">
    <property type="term" value="P:DNA restriction-modification system"/>
    <property type="evidence" value="ECO:0007669"/>
    <property type="project" value="UniProtKB-KW"/>
</dbReference>
<dbReference type="GO" id="GO:0004386">
    <property type="term" value="F:helicase activity"/>
    <property type="evidence" value="ECO:0007669"/>
    <property type="project" value="UniProtKB-KW"/>
</dbReference>
<dbReference type="EMBL" id="PCYL01000015">
    <property type="protein sequence ID" value="PIR46992.1"/>
    <property type="molecule type" value="Genomic_DNA"/>
</dbReference>
<evidence type="ECO:0000259" key="2">
    <source>
        <dbReference type="Pfam" id="PF12008"/>
    </source>
</evidence>
<dbReference type="Gene3D" id="3.40.50.300">
    <property type="entry name" value="P-loop containing nucleotide triphosphate hydrolases"/>
    <property type="match status" value="1"/>
</dbReference>
<evidence type="ECO:0000259" key="3">
    <source>
        <dbReference type="Pfam" id="PF22679"/>
    </source>
</evidence>
<dbReference type="Pfam" id="PF12008">
    <property type="entry name" value="EcoR124_C"/>
    <property type="match status" value="1"/>
</dbReference>
<keyword evidence="4" id="KW-0378">Hydrolase</keyword>